<dbReference type="EMBL" id="CP044427">
    <property type="protein sequence ID" value="QFG68670.1"/>
    <property type="molecule type" value="Genomic_DNA"/>
</dbReference>
<feature type="transmembrane region" description="Helical" evidence="12">
    <location>
        <begin position="192"/>
        <end position="211"/>
    </location>
</feature>
<keyword evidence="5 12" id="KW-0812">Transmembrane</keyword>
<reference evidence="14 15" key="1">
    <citation type="submission" date="2019-09" db="EMBL/GenBank/DDBJ databases">
        <title>Serinicoccus pratensis sp. nov., isolated from meadow soil.</title>
        <authorList>
            <person name="Zhang W."/>
        </authorList>
    </citation>
    <scope>NUCLEOTIDE SEQUENCE [LARGE SCALE GENOMIC DNA]</scope>
    <source>
        <strain evidence="14 15">W204</strain>
    </source>
</reference>
<keyword evidence="4" id="KW-0645">Protease</keyword>
<sequence>MNTTPGWRMGTLSGIPVYLGRSWVLVALLLVALFGPTVQQLLPALGWWAYVVALAFAVLLLVSVLIHEAAHALVAQRVGFGVSRVVADFWGGHTAHDGAGGTPARSAAVAVVGPLSNAMLAVLGWWGVAALTSGSGPGLLPGSGTGVLVLLTYAFAWSNTFVAVFNLVPCLPLDGGFLLEALVWRLSGSRHLGTLVAGWAGRLLVVLVVIWGLSPVLQGEQVGLLRIVWVLLIGGFLWQGASQAIRSGRHGAAAARRTVGEAAHPVGVVGSRSTLASVPWHEQRLWVVLDGQGRPDGVVDPPSLQRVPRAAWPDTSASAVAIRLPEGWAVPLTPETRLDTVIEVMRSTGSGVIGLLDEQGHPWGVVVADDLVGTRS</sequence>
<evidence type="ECO:0000256" key="11">
    <source>
        <dbReference type="ARBA" id="ARBA00023136"/>
    </source>
</evidence>
<dbReference type="GO" id="GO:0016020">
    <property type="term" value="C:membrane"/>
    <property type="evidence" value="ECO:0007669"/>
    <property type="project" value="UniProtKB-SubCell"/>
</dbReference>
<keyword evidence="15" id="KW-1185">Reference proteome</keyword>
<dbReference type="PANTHER" id="PTHR39188:SF3">
    <property type="entry name" value="STAGE IV SPORULATION PROTEIN FB"/>
    <property type="match status" value="1"/>
</dbReference>
<evidence type="ECO:0000256" key="10">
    <source>
        <dbReference type="ARBA" id="ARBA00023049"/>
    </source>
</evidence>
<proteinExistence type="inferred from homology"/>
<organism evidence="14 15">
    <name type="scientific">Ornithinimicrobium pratense</name>
    <dbReference type="NCBI Taxonomy" id="2593973"/>
    <lineage>
        <taxon>Bacteria</taxon>
        <taxon>Bacillati</taxon>
        <taxon>Actinomycetota</taxon>
        <taxon>Actinomycetes</taxon>
        <taxon>Micrococcales</taxon>
        <taxon>Ornithinimicrobiaceae</taxon>
        <taxon>Ornithinimicrobium</taxon>
    </lineage>
</organism>
<dbReference type="Proteomes" id="UP000326546">
    <property type="component" value="Chromosome"/>
</dbReference>
<dbReference type="GO" id="GO:0046872">
    <property type="term" value="F:metal ion binding"/>
    <property type="evidence" value="ECO:0007669"/>
    <property type="project" value="UniProtKB-KW"/>
</dbReference>
<accession>A0A5J6V3Y4</accession>
<keyword evidence="9 12" id="KW-1133">Transmembrane helix</keyword>
<feature type="domain" description="Peptidase M50" evidence="13">
    <location>
        <begin position="150"/>
        <end position="189"/>
    </location>
</feature>
<comment type="subcellular location">
    <subcellularLocation>
        <location evidence="2">Membrane</location>
        <topology evidence="2">Multi-pass membrane protein</topology>
    </subcellularLocation>
</comment>
<evidence type="ECO:0000259" key="13">
    <source>
        <dbReference type="Pfam" id="PF02163"/>
    </source>
</evidence>
<keyword evidence="7" id="KW-0378">Hydrolase</keyword>
<keyword evidence="11 12" id="KW-0472">Membrane</keyword>
<dbReference type="SUPFAM" id="SSF54631">
    <property type="entry name" value="CBS-domain pair"/>
    <property type="match status" value="1"/>
</dbReference>
<evidence type="ECO:0000256" key="9">
    <source>
        <dbReference type="ARBA" id="ARBA00022989"/>
    </source>
</evidence>
<comment type="cofactor">
    <cofactor evidence="1">
        <name>Zn(2+)</name>
        <dbReference type="ChEBI" id="CHEBI:29105"/>
    </cofactor>
</comment>
<evidence type="ECO:0000256" key="4">
    <source>
        <dbReference type="ARBA" id="ARBA00022670"/>
    </source>
</evidence>
<dbReference type="InterPro" id="IPR046342">
    <property type="entry name" value="CBS_dom_sf"/>
</dbReference>
<evidence type="ECO:0000256" key="3">
    <source>
        <dbReference type="ARBA" id="ARBA00007931"/>
    </source>
</evidence>
<dbReference type="KEGG" id="serw:FY030_08010"/>
<feature type="transmembrane region" description="Helical" evidence="12">
    <location>
        <begin position="12"/>
        <end position="35"/>
    </location>
</feature>
<evidence type="ECO:0000313" key="14">
    <source>
        <dbReference type="EMBL" id="QFG68670.1"/>
    </source>
</evidence>
<evidence type="ECO:0000256" key="12">
    <source>
        <dbReference type="SAM" id="Phobius"/>
    </source>
</evidence>
<evidence type="ECO:0000256" key="5">
    <source>
        <dbReference type="ARBA" id="ARBA00022692"/>
    </source>
</evidence>
<keyword evidence="6" id="KW-0479">Metal-binding</keyword>
<keyword evidence="8" id="KW-0862">Zinc</keyword>
<name>A0A5J6V3Y4_9MICO</name>
<dbReference type="OrthoDB" id="9781963at2"/>
<keyword evidence="10" id="KW-0482">Metalloprotease</keyword>
<dbReference type="GO" id="GO:0008237">
    <property type="term" value="F:metallopeptidase activity"/>
    <property type="evidence" value="ECO:0007669"/>
    <property type="project" value="UniProtKB-KW"/>
</dbReference>
<feature type="transmembrane region" description="Helical" evidence="12">
    <location>
        <begin position="47"/>
        <end position="67"/>
    </location>
</feature>
<protein>
    <submittedName>
        <fullName evidence="14">Peptidase M50</fullName>
    </submittedName>
</protein>
<dbReference type="Pfam" id="PF02163">
    <property type="entry name" value="Peptidase_M50"/>
    <property type="match status" value="1"/>
</dbReference>
<gene>
    <name evidence="14" type="ORF">FY030_08010</name>
</gene>
<dbReference type="GO" id="GO:0006508">
    <property type="term" value="P:proteolysis"/>
    <property type="evidence" value="ECO:0007669"/>
    <property type="project" value="UniProtKB-KW"/>
</dbReference>
<evidence type="ECO:0000313" key="15">
    <source>
        <dbReference type="Proteomes" id="UP000326546"/>
    </source>
</evidence>
<dbReference type="RefSeq" id="WP_158061056.1">
    <property type="nucleotide sequence ID" value="NZ_CP044427.1"/>
</dbReference>
<evidence type="ECO:0000256" key="7">
    <source>
        <dbReference type="ARBA" id="ARBA00022801"/>
    </source>
</evidence>
<evidence type="ECO:0000256" key="2">
    <source>
        <dbReference type="ARBA" id="ARBA00004141"/>
    </source>
</evidence>
<feature type="transmembrane region" description="Helical" evidence="12">
    <location>
        <begin position="107"/>
        <end position="128"/>
    </location>
</feature>
<dbReference type="PANTHER" id="PTHR39188">
    <property type="entry name" value="MEMBRANE-ASSOCIATED ZINC METALLOPROTEASE M50B"/>
    <property type="match status" value="1"/>
</dbReference>
<evidence type="ECO:0000256" key="1">
    <source>
        <dbReference type="ARBA" id="ARBA00001947"/>
    </source>
</evidence>
<dbReference type="AlphaFoldDB" id="A0A5J6V3Y4"/>
<dbReference type="InterPro" id="IPR008915">
    <property type="entry name" value="Peptidase_M50"/>
</dbReference>
<feature type="transmembrane region" description="Helical" evidence="12">
    <location>
        <begin position="223"/>
        <end position="241"/>
    </location>
</feature>
<evidence type="ECO:0000256" key="6">
    <source>
        <dbReference type="ARBA" id="ARBA00022723"/>
    </source>
</evidence>
<evidence type="ECO:0000256" key="8">
    <source>
        <dbReference type="ARBA" id="ARBA00022833"/>
    </source>
</evidence>
<comment type="similarity">
    <text evidence="3">Belongs to the peptidase M50B family.</text>
</comment>